<accession>A0A8H8BU25</accession>
<dbReference type="AlphaFoldDB" id="A0A8H8BU25"/>
<dbReference type="Proteomes" id="UP000664132">
    <property type="component" value="Unassembled WGS sequence"/>
</dbReference>
<evidence type="ECO:0000256" key="1">
    <source>
        <dbReference type="SAM" id="MobiDB-lite"/>
    </source>
</evidence>
<gene>
    <name evidence="3" type="ORF">IFR04_002684</name>
</gene>
<proteinExistence type="predicted"/>
<organism evidence="3 4">
    <name type="scientific">Cadophora malorum</name>
    <dbReference type="NCBI Taxonomy" id="108018"/>
    <lineage>
        <taxon>Eukaryota</taxon>
        <taxon>Fungi</taxon>
        <taxon>Dikarya</taxon>
        <taxon>Ascomycota</taxon>
        <taxon>Pezizomycotina</taxon>
        <taxon>Leotiomycetes</taxon>
        <taxon>Helotiales</taxon>
        <taxon>Ploettnerulaceae</taxon>
        <taxon>Cadophora</taxon>
    </lineage>
</organism>
<evidence type="ECO:0000256" key="2">
    <source>
        <dbReference type="SAM" id="SignalP"/>
    </source>
</evidence>
<protein>
    <submittedName>
        <fullName evidence="3">Uncharacterized protein</fullName>
    </submittedName>
</protein>
<sequence length="646" mass="67098">MYTLFFFLAVLFQVVLAQVQPFTVTGFLDSATAKSGSATNRGGSISVSGYNIVIPDNLLVEFPAAFVPFAEFAEAGASKRAGPNEVSVTGNIVNNVIIAAQFSAAQLDLAFASGTIEGLSSDGAIKIKNGPTLRINDPRARYSAGYTNLPFFTADDENASITSFSGFPMCVPRGPGDAKCPDSNRPAGSSSFVAPNATAMVPIRVGDYIEYSGIQVGGETIVYGMVVNIDVRTTGSQPGYVRVEDALIGVQDTSPDVESARHRFVGLASRSDLPITIWAVDQDPCSGEESERLVATTNVIASTRNKWEVRIQRGTNVGLFTRNYRIKIGDTAITTGDGINAGTYLQPVSEWIFPELVTPGGTPPALEFSNIGPLKNGFGEIDGQVFGQLNPWPGATAPSVAACAPPTSSTVTPPAPTDDATGSTTVSNPGTTPNPVPVAIVANAGADKTALAGTFVSLSASLNTSQSTSGLLPADLTYAWSQIAGPTTGITISNPTSSTPSFVAPMVAVGASQSREFRVIITHTPSGTKSNDTVVVTSNRVSTSFDHPAFVSLTWASRQGGTAAATVRTELVDAAASMRIIFGPVAGGTERVMTRGAVANGLVTYTYSGRSTPNFNIATVRSYITFGGSTVLVPGPQVNSTRVTAG</sequence>
<dbReference type="OrthoDB" id="2129641at2759"/>
<keyword evidence="2" id="KW-0732">Signal</keyword>
<feature type="chain" id="PRO_5034568474" evidence="2">
    <location>
        <begin position="18"/>
        <end position="646"/>
    </location>
</feature>
<evidence type="ECO:0000313" key="3">
    <source>
        <dbReference type="EMBL" id="KAG4424130.1"/>
    </source>
</evidence>
<dbReference type="Gene3D" id="2.60.40.10">
    <property type="entry name" value="Immunoglobulins"/>
    <property type="match status" value="1"/>
</dbReference>
<keyword evidence="4" id="KW-1185">Reference proteome</keyword>
<dbReference type="EMBL" id="JAFJYH010000024">
    <property type="protein sequence ID" value="KAG4424130.1"/>
    <property type="molecule type" value="Genomic_DNA"/>
</dbReference>
<evidence type="ECO:0000313" key="4">
    <source>
        <dbReference type="Proteomes" id="UP000664132"/>
    </source>
</evidence>
<dbReference type="InterPro" id="IPR013783">
    <property type="entry name" value="Ig-like_fold"/>
</dbReference>
<comment type="caution">
    <text evidence="3">The sequence shown here is derived from an EMBL/GenBank/DDBJ whole genome shotgun (WGS) entry which is preliminary data.</text>
</comment>
<name>A0A8H8BU25_9HELO</name>
<feature type="signal peptide" evidence="2">
    <location>
        <begin position="1"/>
        <end position="17"/>
    </location>
</feature>
<feature type="compositionally biased region" description="Low complexity" evidence="1">
    <location>
        <begin position="401"/>
        <end position="425"/>
    </location>
</feature>
<feature type="region of interest" description="Disordered" evidence="1">
    <location>
        <begin position="400"/>
        <end position="433"/>
    </location>
</feature>
<reference evidence="3" key="1">
    <citation type="submission" date="2021-02" db="EMBL/GenBank/DDBJ databases">
        <title>Genome sequence Cadophora malorum strain M34.</title>
        <authorList>
            <person name="Stefanovic E."/>
            <person name="Vu D."/>
            <person name="Scully C."/>
            <person name="Dijksterhuis J."/>
            <person name="Roader J."/>
            <person name="Houbraken J."/>
        </authorList>
    </citation>
    <scope>NUCLEOTIDE SEQUENCE</scope>
    <source>
        <strain evidence="3">M34</strain>
    </source>
</reference>